<dbReference type="GO" id="GO:0009272">
    <property type="term" value="P:fungal-type cell wall biogenesis"/>
    <property type="evidence" value="ECO:0007669"/>
    <property type="project" value="TreeGrafter"/>
</dbReference>
<accession>A0A6A6SBS3</accession>
<keyword evidence="5 9" id="KW-0378">Hydrolase</keyword>
<dbReference type="EMBL" id="MU006778">
    <property type="protein sequence ID" value="KAF2644647.1"/>
    <property type="molecule type" value="Genomic_DNA"/>
</dbReference>
<dbReference type="GO" id="GO:0016052">
    <property type="term" value="P:carbohydrate catabolic process"/>
    <property type="evidence" value="ECO:0007669"/>
    <property type="project" value="InterPro"/>
</dbReference>
<dbReference type="SUPFAM" id="SSF48208">
    <property type="entry name" value="Six-hairpin glycosidases"/>
    <property type="match status" value="1"/>
</dbReference>
<dbReference type="InterPro" id="IPR005198">
    <property type="entry name" value="Glyco_hydro_76"/>
</dbReference>
<evidence type="ECO:0000256" key="6">
    <source>
        <dbReference type="ARBA" id="ARBA00023180"/>
    </source>
</evidence>
<proteinExistence type="inferred from homology"/>
<keyword evidence="7" id="KW-0326">Glycosidase</keyword>
<keyword evidence="6" id="KW-0325">Glycoprotein</keyword>
<dbReference type="Pfam" id="PF03663">
    <property type="entry name" value="Glyco_hydro_76"/>
    <property type="match status" value="1"/>
</dbReference>
<evidence type="ECO:0000256" key="1">
    <source>
        <dbReference type="ARBA" id="ARBA00001452"/>
    </source>
</evidence>
<dbReference type="Proteomes" id="UP000799753">
    <property type="component" value="Unassembled WGS sequence"/>
</dbReference>
<evidence type="ECO:0000256" key="5">
    <source>
        <dbReference type="ARBA" id="ARBA00022801"/>
    </source>
</evidence>
<evidence type="ECO:0000256" key="7">
    <source>
        <dbReference type="ARBA" id="ARBA00023295"/>
    </source>
</evidence>
<dbReference type="EC" id="3.2.1.101" evidence="3"/>
<organism evidence="9 10">
    <name type="scientific">Massarina eburnea CBS 473.64</name>
    <dbReference type="NCBI Taxonomy" id="1395130"/>
    <lineage>
        <taxon>Eukaryota</taxon>
        <taxon>Fungi</taxon>
        <taxon>Dikarya</taxon>
        <taxon>Ascomycota</taxon>
        <taxon>Pezizomycotina</taxon>
        <taxon>Dothideomycetes</taxon>
        <taxon>Pleosporomycetidae</taxon>
        <taxon>Pleosporales</taxon>
        <taxon>Massarineae</taxon>
        <taxon>Massarinaceae</taxon>
        <taxon>Massarina</taxon>
    </lineage>
</organism>
<dbReference type="PANTHER" id="PTHR12145:SF36">
    <property type="entry name" value="MANNAN ENDO-1,6-ALPHA-MANNOSIDASE DCW1"/>
    <property type="match status" value="1"/>
</dbReference>
<dbReference type="InterPro" id="IPR014480">
    <property type="entry name" value="Mannan-1_6-alpha_mannosidase"/>
</dbReference>
<dbReference type="InterPro" id="IPR008928">
    <property type="entry name" value="6-hairpin_glycosidase_sf"/>
</dbReference>
<evidence type="ECO:0000256" key="2">
    <source>
        <dbReference type="ARBA" id="ARBA00009699"/>
    </source>
</evidence>
<comment type="similarity">
    <text evidence="2">Belongs to the glycosyl hydrolase 76 family.</text>
</comment>
<dbReference type="OrthoDB" id="4187847at2759"/>
<evidence type="ECO:0000256" key="4">
    <source>
        <dbReference type="ARBA" id="ARBA00022729"/>
    </source>
</evidence>
<dbReference type="GO" id="GO:0008496">
    <property type="term" value="F:mannan endo-1,6-alpha-mannosidase activity"/>
    <property type="evidence" value="ECO:0007669"/>
    <property type="project" value="UniProtKB-EC"/>
</dbReference>
<evidence type="ECO:0000256" key="8">
    <source>
        <dbReference type="SAM" id="SignalP"/>
    </source>
</evidence>
<feature type="signal peptide" evidence="8">
    <location>
        <begin position="1"/>
        <end position="19"/>
    </location>
</feature>
<sequence length="353" mass="38262">MRSSLNATTALIITTLTAAQTTPSLITSAHQMAASLKSTYPTPSLAILPQPYWWWESGSTMDALLNYGIATGDQQYRSLLANTILNQATANNDFMTIDATGNDDQAWWALAALTAAESGVPVAAGTVSWLALAQNVFNEQKGRYDTSTCGGGLKWKINVGNGEDGWHYKSTISNGLFFQLAARLAKLTNDADALAWAEKAYDWVAGVGLIDEEFNVYDGTDDTKGCVDVQTDQWSYNTGVFLYGAAAMAAHTSDEKWITRTQGLVSAAERNFVKDGALFEAKCEGDGTCNLDQVSFKGTLARWMGAAAEVLPDVKDKIAELMLRSQYIKRIPRHQAHLEVCISEPSPSHPVKG</sequence>
<feature type="chain" id="PRO_5025616224" description="mannan endo-1,6-alpha-mannosidase" evidence="8">
    <location>
        <begin position="20"/>
        <end position="353"/>
    </location>
</feature>
<name>A0A6A6SBS3_9PLEO</name>
<evidence type="ECO:0000313" key="10">
    <source>
        <dbReference type="Proteomes" id="UP000799753"/>
    </source>
</evidence>
<comment type="catalytic activity">
    <reaction evidence="1">
        <text>Random hydrolysis of (1-&gt;6)-alpha-D-mannosidic linkages in unbranched (1-&gt;6)-mannans.</text>
        <dbReference type="EC" id="3.2.1.101"/>
    </reaction>
</comment>
<dbReference type="AlphaFoldDB" id="A0A6A6SBS3"/>
<evidence type="ECO:0000256" key="3">
    <source>
        <dbReference type="ARBA" id="ARBA00012350"/>
    </source>
</evidence>
<reference evidence="9" key="1">
    <citation type="journal article" date="2020" name="Stud. Mycol.">
        <title>101 Dothideomycetes genomes: a test case for predicting lifestyles and emergence of pathogens.</title>
        <authorList>
            <person name="Haridas S."/>
            <person name="Albert R."/>
            <person name="Binder M."/>
            <person name="Bloem J."/>
            <person name="Labutti K."/>
            <person name="Salamov A."/>
            <person name="Andreopoulos B."/>
            <person name="Baker S."/>
            <person name="Barry K."/>
            <person name="Bills G."/>
            <person name="Bluhm B."/>
            <person name="Cannon C."/>
            <person name="Castanera R."/>
            <person name="Culley D."/>
            <person name="Daum C."/>
            <person name="Ezra D."/>
            <person name="Gonzalez J."/>
            <person name="Henrissat B."/>
            <person name="Kuo A."/>
            <person name="Liang C."/>
            <person name="Lipzen A."/>
            <person name="Lutzoni F."/>
            <person name="Magnuson J."/>
            <person name="Mondo S."/>
            <person name="Nolan M."/>
            <person name="Ohm R."/>
            <person name="Pangilinan J."/>
            <person name="Park H.-J."/>
            <person name="Ramirez L."/>
            <person name="Alfaro M."/>
            <person name="Sun H."/>
            <person name="Tritt A."/>
            <person name="Yoshinaga Y."/>
            <person name="Zwiers L.-H."/>
            <person name="Turgeon B."/>
            <person name="Goodwin S."/>
            <person name="Spatafora J."/>
            <person name="Crous P."/>
            <person name="Grigoriev I."/>
        </authorList>
    </citation>
    <scope>NUCLEOTIDE SEQUENCE</scope>
    <source>
        <strain evidence="9">CBS 473.64</strain>
    </source>
</reference>
<keyword evidence="10" id="KW-1185">Reference proteome</keyword>
<protein>
    <recommendedName>
        <fullName evidence="3">mannan endo-1,6-alpha-mannosidase</fullName>
        <ecNumber evidence="3">3.2.1.101</ecNumber>
    </recommendedName>
</protein>
<keyword evidence="4 8" id="KW-0732">Signal</keyword>
<evidence type="ECO:0000313" key="9">
    <source>
        <dbReference type="EMBL" id="KAF2644647.1"/>
    </source>
</evidence>
<dbReference type="Gene3D" id="1.50.10.20">
    <property type="match status" value="1"/>
</dbReference>
<gene>
    <name evidence="9" type="ORF">P280DRAFT_487209</name>
</gene>
<dbReference type="PANTHER" id="PTHR12145">
    <property type="entry name" value="MANNAN ENDO-1,6-ALPHA-MANNOSIDASE DCW1"/>
    <property type="match status" value="1"/>
</dbReference>